<sequence length="180" mass="20936">MNGFERRKQKKTEQIFAAACSLLQKYGYSKVSVNEIAAAAHVSPATVFNYFGTKEQMFAEMLEDWMDKQLAKYEEILESSLAYPEKLKAVMLAEAGQLKFLLEDLRDVQHLLGNRSEEKLRQFFMKLIAKGRTEGYIPMEFADELVQRYLNMYLREFRQGVDPSQAEPMLRLFFYGLSNT</sequence>
<dbReference type="InterPro" id="IPR009057">
    <property type="entry name" value="Homeodomain-like_sf"/>
</dbReference>
<gene>
    <name evidence="4" type="ORF">ACFFK0_27730</name>
</gene>
<dbReference type="InterPro" id="IPR001647">
    <property type="entry name" value="HTH_TetR"/>
</dbReference>
<dbReference type="InterPro" id="IPR050624">
    <property type="entry name" value="HTH-type_Tx_Regulator"/>
</dbReference>
<dbReference type="InterPro" id="IPR023772">
    <property type="entry name" value="DNA-bd_HTH_TetR-type_CS"/>
</dbReference>
<dbReference type="Pfam" id="PF00440">
    <property type="entry name" value="TetR_N"/>
    <property type="match status" value="1"/>
</dbReference>
<dbReference type="PROSITE" id="PS50977">
    <property type="entry name" value="HTH_TETR_2"/>
    <property type="match status" value="1"/>
</dbReference>
<keyword evidence="1 2" id="KW-0238">DNA-binding</keyword>
<keyword evidence="5" id="KW-1185">Reference proteome</keyword>
<feature type="DNA-binding region" description="H-T-H motif" evidence="2">
    <location>
        <begin position="32"/>
        <end position="51"/>
    </location>
</feature>
<dbReference type="Proteomes" id="UP001589776">
    <property type="component" value="Unassembled WGS sequence"/>
</dbReference>
<evidence type="ECO:0000259" key="3">
    <source>
        <dbReference type="PROSITE" id="PS50977"/>
    </source>
</evidence>
<organism evidence="4 5">
    <name type="scientific">Paenibacillus chartarius</name>
    <dbReference type="NCBI Taxonomy" id="747481"/>
    <lineage>
        <taxon>Bacteria</taxon>
        <taxon>Bacillati</taxon>
        <taxon>Bacillota</taxon>
        <taxon>Bacilli</taxon>
        <taxon>Bacillales</taxon>
        <taxon>Paenibacillaceae</taxon>
        <taxon>Paenibacillus</taxon>
    </lineage>
</organism>
<evidence type="ECO:0000313" key="4">
    <source>
        <dbReference type="EMBL" id="MFC0216192.1"/>
    </source>
</evidence>
<accession>A0ABV6DUD7</accession>
<dbReference type="SUPFAM" id="SSF46689">
    <property type="entry name" value="Homeodomain-like"/>
    <property type="match status" value="1"/>
</dbReference>
<dbReference type="PROSITE" id="PS01081">
    <property type="entry name" value="HTH_TETR_1"/>
    <property type="match status" value="1"/>
</dbReference>
<name>A0ABV6DUD7_9BACL</name>
<proteinExistence type="predicted"/>
<dbReference type="Gene3D" id="1.10.357.10">
    <property type="entry name" value="Tetracycline Repressor, domain 2"/>
    <property type="match status" value="1"/>
</dbReference>
<comment type="caution">
    <text evidence="4">The sequence shown here is derived from an EMBL/GenBank/DDBJ whole genome shotgun (WGS) entry which is preliminary data.</text>
</comment>
<dbReference type="PANTHER" id="PTHR43479:SF21">
    <property type="entry name" value="TRANSCRIPTIONAL REGULATOR, TETR FAMILY"/>
    <property type="match status" value="1"/>
</dbReference>
<evidence type="ECO:0000256" key="1">
    <source>
        <dbReference type="ARBA" id="ARBA00023125"/>
    </source>
</evidence>
<evidence type="ECO:0000256" key="2">
    <source>
        <dbReference type="PROSITE-ProRule" id="PRU00335"/>
    </source>
</evidence>
<dbReference type="PRINTS" id="PR00455">
    <property type="entry name" value="HTHTETR"/>
</dbReference>
<dbReference type="RefSeq" id="WP_377474125.1">
    <property type="nucleotide sequence ID" value="NZ_JBHLWN010000111.1"/>
</dbReference>
<reference evidence="4 5" key="1">
    <citation type="submission" date="2024-09" db="EMBL/GenBank/DDBJ databases">
        <authorList>
            <person name="Sun Q."/>
            <person name="Mori K."/>
        </authorList>
    </citation>
    <scope>NUCLEOTIDE SEQUENCE [LARGE SCALE GENOMIC DNA]</scope>
    <source>
        <strain evidence="4 5">CCM 7759</strain>
    </source>
</reference>
<dbReference type="PANTHER" id="PTHR43479">
    <property type="entry name" value="ACREF/ENVCD OPERON REPRESSOR-RELATED"/>
    <property type="match status" value="1"/>
</dbReference>
<protein>
    <submittedName>
        <fullName evidence="4">TetR/AcrR family transcriptional regulator</fullName>
    </submittedName>
</protein>
<evidence type="ECO:0000313" key="5">
    <source>
        <dbReference type="Proteomes" id="UP001589776"/>
    </source>
</evidence>
<feature type="domain" description="HTH tetR-type" evidence="3">
    <location>
        <begin position="9"/>
        <end position="69"/>
    </location>
</feature>
<dbReference type="EMBL" id="JBHLWN010000111">
    <property type="protein sequence ID" value="MFC0216192.1"/>
    <property type="molecule type" value="Genomic_DNA"/>
</dbReference>